<evidence type="ECO:0000313" key="8">
    <source>
        <dbReference type="EMBL" id="OOZ34771.1"/>
    </source>
</evidence>
<organism evidence="8 9">
    <name type="scientific">Solemya velesiana gill symbiont</name>
    <dbReference type="NCBI Taxonomy" id="1918948"/>
    <lineage>
        <taxon>Bacteria</taxon>
        <taxon>Pseudomonadati</taxon>
        <taxon>Pseudomonadota</taxon>
        <taxon>Gammaproteobacteria</taxon>
        <taxon>sulfur-oxidizing symbionts</taxon>
    </lineage>
</organism>
<dbReference type="InterPro" id="IPR004441">
    <property type="entry name" value="rRNA_MeTrfase_TrmH"/>
</dbReference>
<evidence type="ECO:0000259" key="7">
    <source>
        <dbReference type="SMART" id="SM00967"/>
    </source>
</evidence>
<reference evidence="8 9" key="1">
    <citation type="submission" date="2016-11" db="EMBL/GenBank/DDBJ databases">
        <title>Mixed transmission modes and dynamic genome evolution in an obligate animal-bacterial symbiosis.</title>
        <authorList>
            <person name="Russell S.L."/>
            <person name="Corbett-Detig R.B."/>
            <person name="Cavanaugh C.M."/>
        </authorList>
    </citation>
    <scope>NUCLEOTIDE SEQUENCE [LARGE SCALE GENOMIC DNA]</scope>
    <source>
        <strain evidence="8">Se-Cadez</strain>
    </source>
</reference>
<evidence type="ECO:0000256" key="1">
    <source>
        <dbReference type="ARBA" id="ARBA00022490"/>
    </source>
</evidence>
<evidence type="ECO:0000256" key="4">
    <source>
        <dbReference type="ARBA" id="ARBA00022679"/>
    </source>
</evidence>
<feature type="domain" description="RNA 2-O ribose methyltransferase substrate binding" evidence="7">
    <location>
        <begin position="6"/>
        <end position="82"/>
    </location>
</feature>
<feature type="binding site" evidence="6">
    <location>
        <position position="229"/>
    </location>
    <ligand>
        <name>S-adenosyl-L-methionine</name>
        <dbReference type="ChEBI" id="CHEBI:59789"/>
    </ligand>
</feature>
<gene>
    <name evidence="6" type="primary">rlmB</name>
    <name evidence="8" type="ORF">BOW51_11825</name>
</gene>
<evidence type="ECO:0000313" key="9">
    <source>
        <dbReference type="Proteomes" id="UP000190896"/>
    </source>
</evidence>
<dbReference type="InterPro" id="IPR029026">
    <property type="entry name" value="tRNA_m1G_MTases_N"/>
</dbReference>
<comment type="function">
    <text evidence="6">Specifically methylates the ribose of guanosine 2251 in 23S rRNA.</text>
</comment>
<dbReference type="Gene3D" id="3.40.1280.10">
    <property type="match status" value="1"/>
</dbReference>
<proteinExistence type="inferred from homology"/>
<dbReference type="InterPro" id="IPR029064">
    <property type="entry name" value="Ribosomal_eL30-like_sf"/>
</dbReference>
<feature type="binding site" evidence="6">
    <location>
        <position position="200"/>
    </location>
    <ligand>
        <name>S-adenosyl-L-methionine</name>
        <dbReference type="ChEBI" id="CHEBI:59789"/>
    </ligand>
</feature>
<feature type="binding site" evidence="6">
    <location>
        <position position="220"/>
    </location>
    <ligand>
        <name>S-adenosyl-L-methionine</name>
        <dbReference type="ChEBI" id="CHEBI:59789"/>
    </ligand>
</feature>
<dbReference type="GO" id="GO:0005829">
    <property type="term" value="C:cytosol"/>
    <property type="evidence" value="ECO:0007669"/>
    <property type="project" value="TreeGrafter"/>
</dbReference>
<dbReference type="GO" id="GO:0003723">
    <property type="term" value="F:RNA binding"/>
    <property type="evidence" value="ECO:0007669"/>
    <property type="project" value="InterPro"/>
</dbReference>
<keyword evidence="4 6" id="KW-0808">Transferase</keyword>
<keyword evidence="3 6" id="KW-0489">Methyltransferase</keyword>
<dbReference type="FunFam" id="3.40.1280.10:FF:000008">
    <property type="entry name" value="Group 3 RNA methyltransferase TrmH"/>
    <property type="match status" value="1"/>
</dbReference>
<comment type="subcellular location">
    <subcellularLocation>
        <location evidence="6">Cytoplasm</location>
    </subcellularLocation>
</comment>
<evidence type="ECO:0000256" key="5">
    <source>
        <dbReference type="ARBA" id="ARBA00022691"/>
    </source>
</evidence>
<comment type="caution">
    <text evidence="8">The sequence shown here is derived from an EMBL/GenBank/DDBJ whole genome shotgun (WGS) entry which is preliminary data.</text>
</comment>
<protein>
    <recommendedName>
        <fullName evidence="6">23S rRNA (guanosine-2'-O-)-methyltransferase RlmB</fullName>
        <ecNumber evidence="6">2.1.1.185</ecNumber>
    </recommendedName>
    <alternativeName>
        <fullName evidence="6">23S rRNA (guanosine2251 2'-O)-methyltransferase</fullName>
    </alternativeName>
    <alternativeName>
        <fullName evidence="6">23S rRNA Gm2251 2'-O-methyltransferase</fullName>
    </alternativeName>
</protein>
<dbReference type="PANTHER" id="PTHR46429">
    <property type="entry name" value="23S RRNA (GUANOSINE-2'-O-)-METHYLTRANSFERASE RLMB"/>
    <property type="match status" value="1"/>
</dbReference>
<dbReference type="EC" id="2.1.1.185" evidence="6"/>
<keyword evidence="1 6" id="KW-0963">Cytoplasm</keyword>
<dbReference type="EMBL" id="MPRJ01000102">
    <property type="protein sequence ID" value="OOZ34771.1"/>
    <property type="molecule type" value="Genomic_DNA"/>
</dbReference>
<dbReference type="InterPro" id="IPR029028">
    <property type="entry name" value="Alpha/beta_knot_MTases"/>
</dbReference>
<dbReference type="Gene3D" id="3.30.1330.30">
    <property type="match status" value="1"/>
</dbReference>
<dbReference type="OrthoDB" id="9785673at2"/>
<comment type="similarity">
    <text evidence="6">Belongs to the class IV-like SAM-binding methyltransferase superfamily. RNA methyltransferase TrmH family. RlmB subfamily.</text>
</comment>
<name>A0A1T2KPR5_9GAMM</name>
<dbReference type="SUPFAM" id="SSF55315">
    <property type="entry name" value="L30e-like"/>
    <property type="match status" value="1"/>
</dbReference>
<dbReference type="RefSeq" id="WP_078488207.1">
    <property type="nucleotide sequence ID" value="NZ_MPRJ01000102.1"/>
</dbReference>
<dbReference type="AlphaFoldDB" id="A0A1T2KPR5"/>
<accession>A0A1T2KPR5</accession>
<keyword evidence="2 6" id="KW-0698">rRNA processing</keyword>
<dbReference type="Proteomes" id="UP000190896">
    <property type="component" value="Unassembled WGS sequence"/>
</dbReference>
<evidence type="ECO:0000256" key="6">
    <source>
        <dbReference type="HAMAP-Rule" id="MF_01887"/>
    </source>
</evidence>
<dbReference type="InterPro" id="IPR013123">
    <property type="entry name" value="SpoU_subst-bd"/>
</dbReference>
<dbReference type="InterPro" id="IPR001537">
    <property type="entry name" value="SpoU_MeTrfase"/>
</dbReference>
<dbReference type="Pfam" id="PF08032">
    <property type="entry name" value="SpoU_sub_bind"/>
    <property type="match status" value="1"/>
</dbReference>
<dbReference type="PANTHER" id="PTHR46429:SF1">
    <property type="entry name" value="23S RRNA (GUANOSINE-2'-O-)-METHYLTRANSFERASE RLMB"/>
    <property type="match status" value="1"/>
</dbReference>
<dbReference type="Pfam" id="PF00588">
    <property type="entry name" value="SpoU_methylase"/>
    <property type="match status" value="1"/>
</dbReference>
<dbReference type="InterPro" id="IPR024915">
    <property type="entry name" value="23S_rRNA_MeTrfase_RlmB"/>
</dbReference>
<keyword evidence="5 6" id="KW-0949">S-adenosyl-L-methionine</keyword>
<dbReference type="HAMAP" id="MF_01887">
    <property type="entry name" value="23SrRNA_methyltr_B"/>
    <property type="match status" value="1"/>
</dbReference>
<dbReference type="NCBIfam" id="TIGR00186">
    <property type="entry name" value="rRNA_methyl_3"/>
    <property type="match status" value="1"/>
</dbReference>
<dbReference type="CDD" id="cd18103">
    <property type="entry name" value="SpoU-like_RlmB"/>
    <property type="match status" value="1"/>
</dbReference>
<sequence>MSQGQLVAGVHSVRTALKHGAGSVLEIWVEARRRDRRIKEVIGLAKAAGLRVAQVSREELDALVPGANHQGVVARTEVPAALSEKDLKNLLQDIEDKSFLLILDVVQDPHNLGACLRSADAAGVHAVIAPKDRSAGLTPTACKVACGAAESIPFIQVTNLARTLRWLSEELGIWLVGTAGEADDELFQVDLKGPLAIVMGAEEKGMRRLTREACDQLVKLPMAGSVESLNVSVAAGICLFEAVRQRRSS</sequence>
<evidence type="ECO:0000256" key="2">
    <source>
        <dbReference type="ARBA" id="ARBA00022552"/>
    </source>
</evidence>
<dbReference type="SUPFAM" id="SSF75217">
    <property type="entry name" value="alpha/beta knot"/>
    <property type="match status" value="1"/>
</dbReference>
<comment type="catalytic activity">
    <reaction evidence="6">
        <text>guanosine(2251) in 23S rRNA + S-adenosyl-L-methionine = 2'-O-methylguanosine(2251) in 23S rRNA + S-adenosyl-L-homocysteine + H(+)</text>
        <dbReference type="Rhea" id="RHEA:24140"/>
        <dbReference type="Rhea" id="RHEA-COMP:10239"/>
        <dbReference type="Rhea" id="RHEA-COMP:10241"/>
        <dbReference type="ChEBI" id="CHEBI:15378"/>
        <dbReference type="ChEBI" id="CHEBI:57856"/>
        <dbReference type="ChEBI" id="CHEBI:59789"/>
        <dbReference type="ChEBI" id="CHEBI:74269"/>
        <dbReference type="ChEBI" id="CHEBI:74445"/>
        <dbReference type="EC" id="2.1.1.185"/>
    </reaction>
</comment>
<dbReference type="GO" id="GO:0070039">
    <property type="term" value="F:rRNA (guanosine-2'-O-)-methyltransferase activity"/>
    <property type="evidence" value="ECO:0007669"/>
    <property type="project" value="UniProtKB-UniRule"/>
</dbReference>
<evidence type="ECO:0000256" key="3">
    <source>
        <dbReference type="ARBA" id="ARBA00022603"/>
    </source>
</evidence>
<dbReference type="SMART" id="SM00967">
    <property type="entry name" value="SpoU_sub_bind"/>
    <property type="match status" value="1"/>
</dbReference>
<keyword evidence="9" id="KW-1185">Reference proteome</keyword>